<comment type="caution">
    <text evidence="4">The sequence shown here is derived from an EMBL/GenBank/DDBJ whole genome shotgun (WGS) entry which is preliminary data.</text>
</comment>
<dbReference type="Gene3D" id="3.40.630.30">
    <property type="match status" value="1"/>
</dbReference>
<dbReference type="OrthoDB" id="5292888at2"/>
<dbReference type="Proteomes" id="UP000239471">
    <property type="component" value="Unassembled WGS sequence"/>
</dbReference>
<dbReference type="EC" id="2.3.1.189" evidence="4"/>
<evidence type="ECO:0000256" key="1">
    <source>
        <dbReference type="ARBA" id="ARBA00022679"/>
    </source>
</evidence>
<dbReference type="EMBL" id="PVXQ01000037">
    <property type="protein sequence ID" value="PRR81052.1"/>
    <property type="molecule type" value="Genomic_DNA"/>
</dbReference>
<evidence type="ECO:0000256" key="2">
    <source>
        <dbReference type="ARBA" id="ARBA00023315"/>
    </source>
</evidence>
<dbReference type="PANTHER" id="PTHR42919:SF8">
    <property type="entry name" value="N-ALPHA-ACETYLTRANSFERASE 50"/>
    <property type="match status" value="1"/>
</dbReference>
<dbReference type="SUPFAM" id="SSF55729">
    <property type="entry name" value="Acyl-CoA N-acyltransferases (Nat)"/>
    <property type="match status" value="1"/>
</dbReference>
<name>A0A2T0BB30_9CLOT</name>
<evidence type="ECO:0000313" key="4">
    <source>
        <dbReference type="EMBL" id="PRR81052.1"/>
    </source>
</evidence>
<dbReference type="AlphaFoldDB" id="A0A2T0BB30"/>
<keyword evidence="2 4" id="KW-0012">Acyltransferase</keyword>
<reference evidence="4 5" key="1">
    <citation type="submission" date="2018-03" db="EMBL/GenBank/DDBJ databases">
        <title>Genome sequence of Clostridium vincentii DSM 10228.</title>
        <authorList>
            <person name="Poehlein A."/>
            <person name="Daniel R."/>
        </authorList>
    </citation>
    <scope>NUCLEOTIDE SEQUENCE [LARGE SCALE GENOMIC DNA]</scope>
    <source>
        <strain evidence="4 5">DSM 10228</strain>
    </source>
</reference>
<dbReference type="InterPro" id="IPR016181">
    <property type="entry name" value="Acyl_CoA_acyltransferase"/>
</dbReference>
<gene>
    <name evidence="4" type="primary">mshD</name>
    <name evidence="4" type="ORF">CLVI_28100</name>
</gene>
<organism evidence="4 5">
    <name type="scientific">Clostridium vincentii</name>
    <dbReference type="NCBI Taxonomy" id="52704"/>
    <lineage>
        <taxon>Bacteria</taxon>
        <taxon>Bacillati</taxon>
        <taxon>Bacillota</taxon>
        <taxon>Clostridia</taxon>
        <taxon>Eubacteriales</taxon>
        <taxon>Clostridiaceae</taxon>
        <taxon>Clostridium</taxon>
    </lineage>
</organism>
<dbReference type="GO" id="GO:0035447">
    <property type="term" value="F:mycothiol synthase activity"/>
    <property type="evidence" value="ECO:0007669"/>
    <property type="project" value="UniProtKB-EC"/>
</dbReference>
<sequence>MEITIRYAKKEDSETISNIYASSWKIAYKGIVPEKYLSELSNDFWASNFIDWITTSKMKVKLISAYNIVVGAIAYGNSRDEKYPRYGEIISFYLYPDYYRRGLGTMLIDSAIKDIIKDGYKNCFLWVLAENKSARKFYENHGFKCTPDLFYIDIMGKQLTDIRYVLDLVRV</sequence>
<dbReference type="PROSITE" id="PS51186">
    <property type="entry name" value="GNAT"/>
    <property type="match status" value="1"/>
</dbReference>
<evidence type="ECO:0000313" key="5">
    <source>
        <dbReference type="Proteomes" id="UP000239471"/>
    </source>
</evidence>
<dbReference type="Pfam" id="PF00583">
    <property type="entry name" value="Acetyltransf_1"/>
    <property type="match status" value="1"/>
</dbReference>
<dbReference type="PANTHER" id="PTHR42919">
    <property type="entry name" value="N-ALPHA-ACETYLTRANSFERASE"/>
    <property type="match status" value="1"/>
</dbReference>
<evidence type="ECO:0000259" key="3">
    <source>
        <dbReference type="PROSITE" id="PS51186"/>
    </source>
</evidence>
<accession>A0A2T0BB30</accession>
<feature type="domain" description="N-acetyltransferase" evidence="3">
    <location>
        <begin position="3"/>
        <end position="160"/>
    </location>
</feature>
<dbReference type="InterPro" id="IPR051556">
    <property type="entry name" value="N-term/lysine_N-AcTrnsfr"/>
</dbReference>
<keyword evidence="5" id="KW-1185">Reference proteome</keyword>
<protein>
    <submittedName>
        <fullName evidence="4">Mycothiol acetyltransferase</fullName>
        <ecNumber evidence="4">2.3.1.189</ecNumber>
    </submittedName>
</protein>
<dbReference type="InterPro" id="IPR000182">
    <property type="entry name" value="GNAT_dom"/>
</dbReference>
<proteinExistence type="predicted"/>
<keyword evidence="1 4" id="KW-0808">Transferase</keyword>
<dbReference type="RefSeq" id="WP_106060730.1">
    <property type="nucleotide sequence ID" value="NZ_PVXQ01000037.1"/>
</dbReference>
<dbReference type="CDD" id="cd04301">
    <property type="entry name" value="NAT_SF"/>
    <property type="match status" value="1"/>
</dbReference>